<evidence type="ECO:0000256" key="5">
    <source>
        <dbReference type="ARBA" id="ARBA00023136"/>
    </source>
</evidence>
<feature type="transmembrane region" description="Helical" evidence="7">
    <location>
        <begin position="85"/>
        <end position="104"/>
    </location>
</feature>
<evidence type="ECO:0000256" key="6">
    <source>
        <dbReference type="SAM" id="MobiDB-lite"/>
    </source>
</evidence>
<evidence type="ECO:0008006" key="10">
    <source>
        <dbReference type="Google" id="ProtNLM"/>
    </source>
</evidence>
<feature type="transmembrane region" description="Helical" evidence="7">
    <location>
        <begin position="32"/>
        <end position="50"/>
    </location>
</feature>
<dbReference type="Pfam" id="PF02653">
    <property type="entry name" value="BPD_transp_2"/>
    <property type="match status" value="1"/>
</dbReference>
<evidence type="ECO:0000313" key="8">
    <source>
        <dbReference type="EMBL" id="OSJ34143.1"/>
    </source>
</evidence>
<keyword evidence="5 7" id="KW-0472">Membrane</keyword>
<dbReference type="Proteomes" id="UP000193335">
    <property type="component" value="Unassembled WGS sequence"/>
</dbReference>
<dbReference type="GO" id="GO:0015658">
    <property type="term" value="F:branched-chain amino acid transmembrane transporter activity"/>
    <property type="evidence" value="ECO:0007669"/>
    <property type="project" value="InterPro"/>
</dbReference>
<accession>A0A1Y2JRT0</accession>
<keyword evidence="3 7" id="KW-0812">Transmembrane</keyword>
<evidence type="ECO:0000256" key="2">
    <source>
        <dbReference type="ARBA" id="ARBA00022475"/>
    </source>
</evidence>
<keyword evidence="4 7" id="KW-1133">Transmembrane helix</keyword>
<dbReference type="PANTHER" id="PTHR30482:SF10">
    <property type="entry name" value="HIGH-AFFINITY BRANCHED-CHAIN AMINO ACID TRANSPORT PROTEIN BRAE"/>
    <property type="match status" value="1"/>
</dbReference>
<dbReference type="PANTHER" id="PTHR30482">
    <property type="entry name" value="HIGH-AFFINITY BRANCHED-CHAIN AMINO ACID TRANSPORT SYSTEM PERMEASE"/>
    <property type="match status" value="1"/>
</dbReference>
<evidence type="ECO:0000256" key="3">
    <source>
        <dbReference type="ARBA" id="ARBA00022692"/>
    </source>
</evidence>
<feature type="transmembrane region" description="Helical" evidence="7">
    <location>
        <begin position="240"/>
        <end position="258"/>
    </location>
</feature>
<feature type="transmembrane region" description="Helical" evidence="7">
    <location>
        <begin position="9"/>
        <end position="26"/>
    </location>
</feature>
<reference evidence="8 9" key="1">
    <citation type="submission" date="2017-03" db="EMBL/GenBank/DDBJ databases">
        <title>Whole genome sequences of fourteen strains of Bradyrhizobium canariense and one strain of Bradyrhizobium japonicum isolated from Lupinus (Papilionoideae: Genisteae) species in Algeria.</title>
        <authorList>
            <person name="Crovadore J."/>
            <person name="Chekireb D."/>
            <person name="Brachmann A."/>
            <person name="Chablais R."/>
            <person name="Cochard B."/>
            <person name="Lefort F."/>
        </authorList>
    </citation>
    <scope>NUCLEOTIDE SEQUENCE [LARGE SCALE GENOMIC DNA]</scope>
    <source>
        <strain evidence="8 9">UBMA197</strain>
    </source>
</reference>
<organism evidence="8 9">
    <name type="scientific">Bradyrhizobium japonicum</name>
    <dbReference type="NCBI Taxonomy" id="375"/>
    <lineage>
        <taxon>Bacteria</taxon>
        <taxon>Pseudomonadati</taxon>
        <taxon>Pseudomonadota</taxon>
        <taxon>Alphaproteobacteria</taxon>
        <taxon>Hyphomicrobiales</taxon>
        <taxon>Nitrobacteraceae</taxon>
        <taxon>Bradyrhizobium</taxon>
    </lineage>
</organism>
<dbReference type="CDD" id="cd06581">
    <property type="entry name" value="TM_PBP1_LivM_like"/>
    <property type="match status" value="1"/>
</dbReference>
<comment type="caution">
    <text evidence="8">The sequence shown here is derived from an EMBL/GenBank/DDBJ whole genome shotgun (WGS) entry which is preliminary data.</text>
</comment>
<name>A0A1Y2JRT0_BRAJP</name>
<feature type="compositionally biased region" description="Basic and acidic residues" evidence="6">
    <location>
        <begin position="322"/>
        <end position="331"/>
    </location>
</feature>
<dbReference type="EMBL" id="NAFL01000235">
    <property type="protein sequence ID" value="OSJ34143.1"/>
    <property type="molecule type" value="Genomic_DNA"/>
</dbReference>
<gene>
    <name evidence="8" type="ORF">BSZ19_13345</name>
</gene>
<dbReference type="InterPro" id="IPR043428">
    <property type="entry name" value="LivM-like"/>
</dbReference>
<feature type="transmembrane region" description="Helical" evidence="7">
    <location>
        <begin position="291"/>
        <end position="315"/>
    </location>
</feature>
<evidence type="ECO:0000256" key="4">
    <source>
        <dbReference type="ARBA" id="ARBA00022989"/>
    </source>
</evidence>
<dbReference type="GO" id="GO:0005886">
    <property type="term" value="C:plasma membrane"/>
    <property type="evidence" value="ECO:0007669"/>
    <property type="project" value="UniProtKB-SubCell"/>
</dbReference>
<protein>
    <recommendedName>
        <fullName evidence="10">Branched-chain amino acid ABC transporter permease</fullName>
    </recommendedName>
</protein>
<feature type="transmembrane region" description="Helical" evidence="7">
    <location>
        <begin position="162"/>
        <end position="182"/>
    </location>
</feature>
<feature type="transmembrane region" description="Helical" evidence="7">
    <location>
        <begin position="212"/>
        <end position="234"/>
    </location>
</feature>
<feature type="region of interest" description="Disordered" evidence="6">
    <location>
        <begin position="321"/>
        <end position="355"/>
    </location>
</feature>
<evidence type="ECO:0000256" key="7">
    <source>
        <dbReference type="SAM" id="Phobius"/>
    </source>
</evidence>
<evidence type="ECO:0000256" key="1">
    <source>
        <dbReference type="ARBA" id="ARBA00004651"/>
    </source>
</evidence>
<feature type="transmembrane region" description="Helical" evidence="7">
    <location>
        <begin position="111"/>
        <end position="130"/>
    </location>
</feature>
<dbReference type="InterPro" id="IPR001851">
    <property type="entry name" value="ABC_transp_permease"/>
</dbReference>
<sequence length="355" mass="38823">MEALGKRKTWIIGALLLAGLLVPVFVQDVYLRHLFIISFVYAIIAASWDLTLGYAGIFNFAHIAFFGVGVYATGLTAKLLGVDPWIAMLLGGMAASLSAIIVALPVVRLQGVYVVLVTFAFSQLVMQLIISQSDLTGGTQGLVRVPTIWLPHYNFVRDYKFGYYYVGFALLVSTIVSLRWLVRSDFGLSIKALRDNEDYAVSRGIPIARQRLKALVASAFFTGVAGGFYVIYLRVASPEVFDFSTVSLVLSMVLVGGTSSIYGPLFAALFLTFISEGLANINNFAEGRFMLVAVAMIVVLVFFPKGLASILPMVLERRRRKDQSDSRDGKKALVLPQDHQKNGTAITPISLDRSA</sequence>
<comment type="subcellular location">
    <subcellularLocation>
        <location evidence="1">Cell membrane</location>
        <topology evidence="1">Multi-pass membrane protein</topology>
    </subcellularLocation>
</comment>
<keyword evidence="2" id="KW-1003">Cell membrane</keyword>
<evidence type="ECO:0000313" key="9">
    <source>
        <dbReference type="Proteomes" id="UP000193335"/>
    </source>
</evidence>
<feature type="transmembrane region" description="Helical" evidence="7">
    <location>
        <begin position="57"/>
        <end position="79"/>
    </location>
</feature>
<proteinExistence type="predicted"/>
<dbReference type="RefSeq" id="WP_085399962.1">
    <property type="nucleotide sequence ID" value="NZ_NAFL01000235.1"/>
</dbReference>
<dbReference type="AlphaFoldDB" id="A0A1Y2JRT0"/>